<organism evidence="2 3">
    <name type="scientific">Cuscuta epithymum</name>
    <dbReference type="NCBI Taxonomy" id="186058"/>
    <lineage>
        <taxon>Eukaryota</taxon>
        <taxon>Viridiplantae</taxon>
        <taxon>Streptophyta</taxon>
        <taxon>Embryophyta</taxon>
        <taxon>Tracheophyta</taxon>
        <taxon>Spermatophyta</taxon>
        <taxon>Magnoliopsida</taxon>
        <taxon>eudicotyledons</taxon>
        <taxon>Gunneridae</taxon>
        <taxon>Pentapetalae</taxon>
        <taxon>asterids</taxon>
        <taxon>lamiids</taxon>
        <taxon>Solanales</taxon>
        <taxon>Convolvulaceae</taxon>
        <taxon>Cuscuteae</taxon>
        <taxon>Cuscuta</taxon>
        <taxon>Cuscuta subgen. Cuscuta</taxon>
    </lineage>
</organism>
<reference evidence="2" key="1">
    <citation type="submission" date="2022-07" db="EMBL/GenBank/DDBJ databases">
        <authorList>
            <person name="Macas J."/>
            <person name="Novak P."/>
            <person name="Neumann P."/>
        </authorList>
    </citation>
    <scope>NUCLEOTIDE SEQUENCE</scope>
</reference>
<evidence type="ECO:0000313" key="2">
    <source>
        <dbReference type="EMBL" id="CAH9085655.1"/>
    </source>
</evidence>
<keyword evidence="3" id="KW-1185">Reference proteome</keyword>
<dbReference type="InterPro" id="IPR000477">
    <property type="entry name" value="RT_dom"/>
</dbReference>
<accession>A0AAV0CUE6</accession>
<protein>
    <recommendedName>
        <fullName evidence="1">Reverse transcriptase domain-containing protein</fullName>
    </recommendedName>
</protein>
<dbReference type="PROSITE" id="PS50878">
    <property type="entry name" value="RT_POL"/>
    <property type="match status" value="1"/>
</dbReference>
<gene>
    <name evidence="2" type="ORF">CEPIT_LOCUS9451</name>
</gene>
<evidence type="ECO:0000313" key="3">
    <source>
        <dbReference type="Proteomes" id="UP001152523"/>
    </source>
</evidence>
<evidence type="ECO:0000259" key="1">
    <source>
        <dbReference type="PROSITE" id="PS50878"/>
    </source>
</evidence>
<dbReference type="AlphaFoldDB" id="A0AAV0CUE6"/>
<sequence length="546" mass="62589">MKFNLRSFHNGFKGRYIHNFSHEEMANHIRGYFTELFGDSNGYGYHQIPGLECPKISEEQRINFMKEADLEEVKRVVFSLNSFSSPGPDGLQAVVYKKFWDTVGSTITNFVNTSLRTGSIPAQILKANMVLIPKNEAPEVAGNFRPIILLNVVYKVISKLLVSRMRKWIGQIIGPFQSSFVPGRGTTDNILITQEVVHSLESRKGRKCGMIMKLDLQKAYDCLSWKFLEVTLTDFGFPMEFTRLIMNSIREMKIGIIWNEYILEDIQPKRGLRQRDLISPYLFILAMERLSHLISREVDADRWKPIRVGKPGISISHLFFADDLMLFGTASREQIEVMMQIMETFSFRSGLEINKDKSRVYLSPNIDGGTRSSLQNLSGIKPTTYLGKYLGAPIIHGRKSKDKCAFILGRVKQRLASWKEKVLNLAGRKTLVQSVTTAIPQYVMQSSLILMSICDSIDKINRNFLWGHKGDRSKIHLVNWDEVCKPKEEGGLGIRKAWYNNLALISKLGWDIMMDAQKLWVKVFKAKYIRNSSFFEITKKSRTSHT</sequence>
<proteinExistence type="predicted"/>
<feature type="domain" description="Reverse transcriptase" evidence="1">
    <location>
        <begin position="113"/>
        <end position="390"/>
    </location>
</feature>
<dbReference type="PANTHER" id="PTHR33116:SF70">
    <property type="entry name" value="NON-LTR RETROELEMENT REVERSE TRANSCRIPTASE-LIKE PROTEIN"/>
    <property type="match status" value="1"/>
</dbReference>
<dbReference type="Pfam" id="PF00078">
    <property type="entry name" value="RVT_1"/>
    <property type="match status" value="1"/>
</dbReference>
<dbReference type="PANTHER" id="PTHR33116">
    <property type="entry name" value="REVERSE TRANSCRIPTASE ZINC-BINDING DOMAIN-CONTAINING PROTEIN-RELATED-RELATED"/>
    <property type="match status" value="1"/>
</dbReference>
<dbReference type="Proteomes" id="UP001152523">
    <property type="component" value="Unassembled WGS sequence"/>
</dbReference>
<name>A0AAV0CUE6_9ASTE</name>
<dbReference type="CDD" id="cd01650">
    <property type="entry name" value="RT_nLTR_like"/>
    <property type="match status" value="1"/>
</dbReference>
<comment type="caution">
    <text evidence="2">The sequence shown here is derived from an EMBL/GenBank/DDBJ whole genome shotgun (WGS) entry which is preliminary data.</text>
</comment>
<dbReference type="EMBL" id="CAMAPF010000052">
    <property type="protein sequence ID" value="CAH9085655.1"/>
    <property type="molecule type" value="Genomic_DNA"/>
</dbReference>